<comment type="caution">
    <text evidence="1">The sequence shown here is derived from an EMBL/GenBank/DDBJ whole genome shotgun (WGS) entry which is preliminary data.</text>
</comment>
<organism evidence="1 2">
    <name type="scientific">Paralimibaculum aggregatum</name>
    <dbReference type="NCBI Taxonomy" id="3036245"/>
    <lineage>
        <taxon>Bacteria</taxon>
        <taxon>Pseudomonadati</taxon>
        <taxon>Pseudomonadota</taxon>
        <taxon>Alphaproteobacteria</taxon>
        <taxon>Rhodobacterales</taxon>
        <taxon>Paracoccaceae</taxon>
        <taxon>Paralimibaculum</taxon>
    </lineage>
</organism>
<name>A0ABQ6LCI6_9RHOB</name>
<proteinExistence type="predicted"/>
<sequence length="108" mass="11002">MPGTVKLWWHDGSTLDVRSHPTPLIAEPELGFETLSVSTAAAVASGAAPEDAHVAVIESGVNLRYRVLKPGQNGSAADPEAKPLIATLPGIAAIGIAPGATLSLIEEA</sequence>
<reference evidence="1 2" key="1">
    <citation type="submission" date="2023-04" db="EMBL/GenBank/DDBJ databases">
        <title>Marinoamorphus aggregata gen. nov., sp. Nov., isolate from tissue of brittle star Ophioplocus japonicus.</title>
        <authorList>
            <person name="Kawano K."/>
            <person name="Sawayama S."/>
            <person name="Nakagawa S."/>
        </authorList>
    </citation>
    <scope>NUCLEOTIDE SEQUENCE [LARGE SCALE GENOMIC DNA]</scope>
    <source>
        <strain evidence="1 2">NKW23</strain>
    </source>
</reference>
<evidence type="ECO:0000313" key="1">
    <source>
        <dbReference type="EMBL" id="GMG81090.1"/>
    </source>
</evidence>
<keyword evidence="2" id="KW-1185">Reference proteome</keyword>
<gene>
    <name evidence="1" type="ORF">LNKW23_03020</name>
</gene>
<protein>
    <submittedName>
        <fullName evidence="1">Uncharacterized protein</fullName>
    </submittedName>
</protein>
<dbReference type="Proteomes" id="UP001239909">
    <property type="component" value="Unassembled WGS sequence"/>
</dbReference>
<accession>A0ABQ6LCI6</accession>
<evidence type="ECO:0000313" key="2">
    <source>
        <dbReference type="Proteomes" id="UP001239909"/>
    </source>
</evidence>
<dbReference type="RefSeq" id="WP_285669715.1">
    <property type="nucleotide sequence ID" value="NZ_BSYI01000002.1"/>
</dbReference>
<dbReference type="EMBL" id="BSYI01000002">
    <property type="protein sequence ID" value="GMG81090.1"/>
    <property type="molecule type" value="Genomic_DNA"/>
</dbReference>